<dbReference type="PROSITE" id="PS51257">
    <property type="entry name" value="PROKAR_LIPOPROTEIN"/>
    <property type="match status" value="1"/>
</dbReference>
<accession>A0A1G8ZQ27</accession>
<dbReference type="RefSeq" id="WP_245765359.1">
    <property type="nucleotide sequence ID" value="NZ_FNDJ01000014.1"/>
</dbReference>
<dbReference type="InterPro" id="IPR011330">
    <property type="entry name" value="Glyco_hydro/deAcase_b/a-brl"/>
</dbReference>
<organism evidence="4 5">
    <name type="scientific">Nonomuraea jiangxiensis</name>
    <dbReference type="NCBI Taxonomy" id="633440"/>
    <lineage>
        <taxon>Bacteria</taxon>
        <taxon>Bacillati</taxon>
        <taxon>Actinomycetota</taxon>
        <taxon>Actinomycetes</taxon>
        <taxon>Streptosporangiales</taxon>
        <taxon>Streptosporangiaceae</taxon>
        <taxon>Nonomuraea</taxon>
    </lineage>
</organism>
<proteinExistence type="predicted"/>
<dbReference type="AlphaFoldDB" id="A0A1G8ZQ27"/>
<dbReference type="PROSITE" id="PS51677">
    <property type="entry name" value="NODB"/>
    <property type="match status" value="1"/>
</dbReference>
<dbReference type="Gene3D" id="3.20.20.370">
    <property type="entry name" value="Glycoside hydrolase/deacetylase"/>
    <property type="match status" value="1"/>
</dbReference>
<protein>
    <submittedName>
        <fullName evidence="4">Peptidoglycan/xylan/chitin deacetylase, PgdA/CDA1 family</fullName>
    </submittedName>
</protein>
<dbReference type="InterPro" id="IPR050248">
    <property type="entry name" value="Polysacc_deacetylase_ArnD"/>
</dbReference>
<evidence type="ECO:0000256" key="2">
    <source>
        <dbReference type="ARBA" id="ARBA00022801"/>
    </source>
</evidence>
<sequence length="260" mass="29254">MRIWALPPLVLLVLTGCVTQPVPPDRPVAPFKPFVLDPRALARRLASIQPGWPRSRKFDCARVKCVALTFDDGPGRYTGKLLDLLRKRDVRATFFVVGQMVAEDRGGRITRRIADEGHELGNHSWSHPSLPGLSHEQLEHQLRRTESIVLRLTGIRMRMMRPPYGATDEKVAAEARREGLAQIMWNVDTLDWRDRVASVVAKRAGRATPGSIVLLHDIHASTVDAVPEILDTLGKKGFTFVTVSELYGRRPEPGRMYTER</sequence>
<evidence type="ECO:0000313" key="5">
    <source>
        <dbReference type="Proteomes" id="UP000199202"/>
    </source>
</evidence>
<dbReference type="CDD" id="cd10917">
    <property type="entry name" value="CE4_NodB_like_6s_7s"/>
    <property type="match status" value="1"/>
</dbReference>
<evidence type="ECO:0000313" key="4">
    <source>
        <dbReference type="EMBL" id="SDK16445.1"/>
    </source>
</evidence>
<dbReference type="SUPFAM" id="SSF88713">
    <property type="entry name" value="Glycoside hydrolase/deacetylase"/>
    <property type="match status" value="1"/>
</dbReference>
<dbReference type="STRING" id="633440.SAMN05421869_114127"/>
<keyword evidence="1" id="KW-0479">Metal-binding</keyword>
<dbReference type="GO" id="GO:0016020">
    <property type="term" value="C:membrane"/>
    <property type="evidence" value="ECO:0007669"/>
    <property type="project" value="TreeGrafter"/>
</dbReference>
<dbReference type="GO" id="GO:0005975">
    <property type="term" value="P:carbohydrate metabolic process"/>
    <property type="evidence" value="ECO:0007669"/>
    <property type="project" value="InterPro"/>
</dbReference>
<dbReference type="PANTHER" id="PTHR10587">
    <property type="entry name" value="GLYCOSYL TRANSFERASE-RELATED"/>
    <property type="match status" value="1"/>
</dbReference>
<keyword evidence="2" id="KW-0378">Hydrolase</keyword>
<dbReference type="EMBL" id="FNDJ01000014">
    <property type="protein sequence ID" value="SDK16445.1"/>
    <property type="molecule type" value="Genomic_DNA"/>
</dbReference>
<dbReference type="Pfam" id="PF01522">
    <property type="entry name" value="Polysacc_deac_1"/>
    <property type="match status" value="1"/>
</dbReference>
<reference evidence="4 5" key="1">
    <citation type="submission" date="2016-10" db="EMBL/GenBank/DDBJ databases">
        <authorList>
            <person name="de Groot N.N."/>
        </authorList>
    </citation>
    <scope>NUCLEOTIDE SEQUENCE [LARGE SCALE GENOMIC DNA]</scope>
    <source>
        <strain evidence="4 5">CGMCC 4.6533</strain>
    </source>
</reference>
<evidence type="ECO:0000259" key="3">
    <source>
        <dbReference type="PROSITE" id="PS51677"/>
    </source>
</evidence>
<dbReference type="GO" id="GO:0016810">
    <property type="term" value="F:hydrolase activity, acting on carbon-nitrogen (but not peptide) bonds"/>
    <property type="evidence" value="ECO:0007669"/>
    <property type="project" value="InterPro"/>
</dbReference>
<gene>
    <name evidence="4" type="ORF">SAMN05421869_114127</name>
</gene>
<keyword evidence="5" id="KW-1185">Reference proteome</keyword>
<feature type="domain" description="NodB homology" evidence="3">
    <location>
        <begin position="64"/>
        <end position="241"/>
    </location>
</feature>
<dbReference type="InterPro" id="IPR002509">
    <property type="entry name" value="NODB_dom"/>
</dbReference>
<name>A0A1G8ZQ27_9ACTN</name>
<evidence type="ECO:0000256" key="1">
    <source>
        <dbReference type="ARBA" id="ARBA00022723"/>
    </source>
</evidence>
<dbReference type="GO" id="GO:0046872">
    <property type="term" value="F:metal ion binding"/>
    <property type="evidence" value="ECO:0007669"/>
    <property type="project" value="UniProtKB-KW"/>
</dbReference>
<dbReference type="PANTHER" id="PTHR10587:SF133">
    <property type="entry name" value="CHITIN DEACETYLASE 1-RELATED"/>
    <property type="match status" value="1"/>
</dbReference>
<dbReference type="Proteomes" id="UP000199202">
    <property type="component" value="Unassembled WGS sequence"/>
</dbReference>